<reference evidence="1" key="1">
    <citation type="journal article" date="2021" name="New Phytol.">
        <title>Evolutionary innovations through gain and loss of genes in the ectomycorrhizal Boletales.</title>
        <authorList>
            <person name="Wu G."/>
            <person name="Miyauchi S."/>
            <person name="Morin E."/>
            <person name="Kuo A."/>
            <person name="Drula E."/>
            <person name="Varga T."/>
            <person name="Kohler A."/>
            <person name="Feng B."/>
            <person name="Cao Y."/>
            <person name="Lipzen A."/>
            <person name="Daum C."/>
            <person name="Hundley H."/>
            <person name="Pangilinan J."/>
            <person name="Johnson J."/>
            <person name="Barry K."/>
            <person name="LaButti K."/>
            <person name="Ng V."/>
            <person name="Ahrendt S."/>
            <person name="Min B."/>
            <person name="Choi I.G."/>
            <person name="Park H."/>
            <person name="Plett J.M."/>
            <person name="Magnuson J."/>
            <person name="Spatafora J.W."/>
            <person name="Nagy L.G."/>
            <person name="Henrissat B."/>
            <person name="Grigoriev I.V."/>
            <person name="Yang Z.L."/>
            <person name="Xu J."/>
            <person name="Martin F.M."/>
        </authorList>
    </citation>
    <scope>NUCLEOTIDE SEQUENCE</scope>
    <source>
        <strain evidence="1">ATCC 28755</strain>
    </source>
</reference>
<name>A0ACB7ZSE0_9AGAM</name>
<gene>
    <name evidence="1" type="ORF">BJ138DRAFT_1119823</name>
</gene>
<comment type="caution">
    <text evidence="1">The sequence shown here is derived from an EMBL/GenBank/DDBJ whole genome shotgun (WGS) entry which is preliminary data.</text>
</comment>
<organism evidence="1 2">
    <name type="scientific">Hygrophoropsis aurantiaca</name>
    <dbReference type="NCBI Taxonomy" id="72124"/>
    <lineage>
        <taxon>Eukaryota</taxon>
        <taxon>Fungi</taxon>
        <taxon>Dikarya</taxon>
        <taxon>Basidiomycota</taxon>
        <taxon>Agaricomycotina</taxon>
        <taxon>Agaricomycetes</taxon>
        <taxon>Agaricomycetidae</taxon>
        <taxon>Boletales</taxon>
        <taxon>Coniophorineae</taxon>
        <taxon>Hygrophoropsidaceae</taxon>
        <taxon>Hygrophoropsis</taxon>
    </lineage>
</organism>
<sequence>MSFLLASDGRLVRDLWPKGIGNLDGEHLSPASLEDWQKVPPTYAEICSWARIARDPTAQERRRENIIVYCQPPSTDSPTLFPISVRVQGILEACCLRPLGNWNGDAASAQRACHTLTLRSNGDTATWSPVLAAVQNIRQLIQRELRGNNIYQEPQMDLKSDLRLFHRVFEKRQGDGPVTVLSVADDLSQLYPAIAQQWDLADRVRIGRRTENGGRTACTHLTLSPGDFVDVGLTFEIVRQKDRNGATAFKVHLSFSHVLQVASVDVLKKQDITDKKRSRPPEMEVDQTQAKIQKT</sequence>
<feature type="non-terminal residue" evidence="1">
    <location>
        <position position="295"/>
    </location>
</feature>
<evidence type="ECO:0000313" key="1">
    <source>
        <dbReference type="EMBL" id="KAH7904010.1"/>
    </source>
</evidence>
<dbReference type="Proteomes" id="UP000790377">
    <property type="component" value="Unassembled WGS sequence"/>
</dbReference>
<dbReference type="EMBL" id="MU268650">
    <property type="protein sequence ID" value="KAH7904010.1"/>
    <property type="molecule type" value="Genomic_DNA"/>
</dbReference>
<protein>
    <submittedName>
        <fullName evidence="1">Uncharacterized protein</fullName>
    </submittedName>
</protein>
<keyword evidence="2" id="KW-1185">Reference proteome</keyword>
<accession>A0ACB7ZSE0</accession>
<evidence type="ECO:0000313" key="2">
    <source>
        <dbReference type="Proteomes" id="UP000790377"/>
    </source>
</evidence>
<proteinExistence type="predicted"/>